<dbReference type="STRING" id="6573.A0A210PQP6"/>
<gene>
    <name evidence="6" type="ORF">KP79_PYT20794</name>
</gene>
<keyword evidence="3" id="KW-0472">Membrane</keyword>
<evidence type="ECO:0000313" key="7">
    <source>
        <dbReference type="Proteomes" id="UP000242188"/>
    </source>
</evidence>
<keyword evidence="3" id="KW-1133">Transmembrane helix</keyword>
<feature type="region of interest" description="Disordered" evidence="2">
    <location>
        <begin position="792"/>
        <end position="858"/>
    </location>
</feature>
<feature type="transmembrane region" description="Helical" evidence="3">
    <location>
        <begin position="697"/>
        <end position="722"/>
    </location>
</feature>
<feature type="compositionally biased region" description="Basic and acidic residues" evidence="2">
    <location>
        <begin position="739"/>
        <end position="756"/>
    </location>
</feature>
<dbReference type="InterPro" id="IPR002018">
    <property type="entry name" value="CarbesteraseB"/>
</dbReference>
<dbReference type="Gene3D" id="3.40.50.1820">
    <property type="entry name" value="alpha/beta hydrolase"/>
    <property type="match status" value="1"/>
</dbReference>
<evidence type="ECO:0000259" key="5">
    <source>
        <dbReference type="Pfam" id="PF00135"/>
    </source>
</evidence>
<feature type="compositionally biased region" description="Polar residues" evidence="2">
    <location>
        <begin position="635"/>
        <end position="663"/>
    </location>
</feature>
<feature type="region of interest" description="Disordered" evidence="2">
    <location>
        <begin position="627"/>
        <end position="685"/>
    </location>
</feature>
<feature type="compositionally biased region" description="Polar residues" evidence="2">
    <location>
        <begin position="757"/>
        <end position="772"/>
    </location>
</feature>
<evidence type="ECO:0000256" key="2">
    <source>
        <dbReference type="SAM" id="MobiDB-lite"/>
    </source>
</evidence>
<organism evidence="6 7">
    <name type="scientific">Mizuhopecten yessoensis</name>
    <name type="common">Japanese scallop</name>
    <name type="synonym">Patinopecten yessoensis</name>
    <dbReference type="NCBI Taxonomy" id="6573"/>
    <lineage>
        <taxon>Eukaryota</taxon>
        <taxon>Metazoa</taxon>
        <taxon>Spiralia</taxon>
        <taxon>Lophotrochozoa</taxon>
        <taxon>Mollusca</taxon>
        <taxon>Bivalvia</taxon>
        <taxon>Autobranchia</taxon>
        <taxon>Pteriomorphia</taxon>
        <taxon>Pectinida</taxon>
        <taxon>Pectinoidea</taxon>
        <taxon>Pectinidae</taxon>
        <taxon>Mizuhopecten</taxon>
    </lineage>
</organism>
<dbReference type="EMBL" id="NEDP02005555">
    <property type="protein sequence ID" value="OWF38774.1"/>
    <property type="molecule type" value="Genomic_DNA"/>
</dbReference>
<comment type="caution">
    <text evidence="6">The sequence shown here is derived from an EMBL/GenBank/DDBJ whole genome shotgun (WGS) entry which is preliminary data.</text>
</comment>
<feature type="chain" id="PRO_5013392665" evidence="4">
    <location>
        <begin position="21"/>
        <end position="887"/>
    </location>
</feature>
<feature type="compositionally biased region" description="Polar residues" evidence="2">
    <location>
        <begin position="829"/>
        <end position="847"/>
    </location>
</feature>
<feature type="compositionally biased region" description="Basic and acidic residues" evidence="2">
    <location>
        <begin position="664"/>
        <end position="676"/>
    </location>
</feature>
<evidence type="ECO:0000256" key="1">
    <source>
        <dbReference type="ARBA" id="ARBA00005964"/>
    </source>
</evidence>
<dbReference type="InterPro" id="IPR051093">
    <property type="entry name" value="Neuroligin/BSAL"/>
</dbReference>
<dbReference type="PANTHER" id="PTHR43903">
    <property type="entry name" value="NEUROLIGIN"/>
    <property type="match status" value="1"/>
</dbReference>
<keyword evidence="7" id="KW-1185">Reference proteome</keyword>
<reference evidence="6 7" key="1">
    <citation type="journal article" date="2017" name="Nat. Ecol. Evol.">
        <title>Scallop genome provides insights into evolution of bilaterian karyotype and development.</title>
        <authorList>
            <person name="Wang S."/>
            <person name="Zhang J."/>
            <person name="Jiao W."/>
            <person name="Li J."/>
            <person name="Xun X."/>
            <person name="Sun Y."/>
            <person name="Guo X."/>
            <person name="Huan P."/>
            <person name="Dong B."/>
            <person name="Zhang L."/>
            <person name="Hu X."/>
            <person name="Sun X."/>
            <person name="Wang J."/>
            <person name="Zhao C."/>
            <person name="Wang Y."/>
            <person name="Wang D."/>
            <person name="Huang X."/>
            <person name="Wang R."/>
            <person name="Lv J."/>
            <person name="Li Y."/>
            <person name="Zhang Z."/>
            <person name="Liu B."/>
            <person name="Lu W."/>
            <person name="Hui Y."/>
            <person name="Liang J."/>
            <person name="Zhou Z."/>
            <person name="Hou R."/>
            <person name="Li X."/>
            <person name="Liu Y."/>
            <person name="Li H."/>
            <person name="Ning X."/>
            <person name="Lin Y."/>
            <person name="Zhao L."/>
            <person name="Xing Q."/>
            <person name="Dou J."/>
            <person name="Li Y."/>
            <person name="Mao J."/>
            <person name="Guo H."/>
            <person name="Dou H."/>
            <person name="Li T."/>
            <person name="Mu C."/>
            <person name="Jiang W."/>
            <person name="Fu Q."/>
            <person name="Fu X."/>
            <person name="Miao Y."/>
            <person name="Liu J."/>
            <person name="Yu Q."/>
            <person name="Li R."/>
            <person name="Liao H."/>
            <person name="Li X."/>
            <person name="Kong Y."/>
            <person name="Jiang Z."/>
            <person name="Chourrout D."/>
            <person name="Li R."/>
            <person name="Bao Z."/>
        </authorList>
    </citation>
    <scope>NUCLEOTIDE SEQUENCE [LARGE SCALE GENOMIC DNA]</scope>
    <source>
        <strain evidence="6 7">PY_sf001</strain>
    </source>
</reference>
<evidence type="ECO:0000256" key="4">
    <source>
        <dbReference type="SAM" id="SignalP"/>
    </source>
</evidence>
<dbReference type="Proteomes" id="UP000242188">
    <property type="component" value="Unassembled WGS sequence"/>
</dbReference>
<accession>A0A210PQP6</accession>
<dbReference type="InterPro" id="IPR029058">
    <property type="entry name" value="AB_hydrolase_fold"/>
</dbReference>
<dbReference type="Pfam" id="PF00135">
    <property type="entry name" value="COesterase"/>
    <property type="match status" value="1"/>
</dbReference>
<dbReference type="SUPFAM" id="SSF53474">
    <property type="entry name" value="alpha/beta-Hydrolases"/>
    <property type="match status" value="1"/>
</dbReference>
<comment type="similarity">
    <text evidence="1">Belongs to the type-B carboxylesterase/lipase family.</text>
</comment>
<keyword evidence="4" id="KW-0732">Signal</keyword>
<protein>
    <submittedName>
        <fullName evidence="6">Neuroligin-4, X-linked</fullName>
    </submittedName>
</protein>
<sequence>MATRVILYYFLFCFIQRSYPHVIIKQRGQSTIPTRYGHVRGVLVELPVKPPGASLQNVEAYLGLQFGFLRSDILRFMAPKGPVDTWRNVRYADNYSEPCPQKKFSRKELRKFLPNGTIEHIHRVSQFINSTSEECLHLNIYVPTKEKSQKWNDTTPLPVMVFVHGESYDIGTGNAYDGSVLASYGEVIVVTVNYRLGVLGFLSTEDNNANGNYALLDLLAVLTWLNSNIGEFGGDVKRITLFGHGYGAALVNLLLLSPMADDSQFFQRAILQSGSAFSSWATSVDPLSCAKYFATNLNCSNFSNDTKSLVTCLRANKSAEDLVNNVPLPPKYYSCFAPTPAPGEFIFPDKVEDLLKRRSTFSQAQVMFGVTKNEAYSFMKQHELDHGISKERKKQIIRTYVQNLFKFHRQKIYEILDHQYSEWDRSQNDSTRLDNIMQMLSDGQYVAPLVRMAQEHAKRADTYVYVFAYSTKSEKFPEWSSGVHGDELPYVFGAPLVNGISPFPSEYSRVEKRLSEAVMTFWTNFAKTGNPNQPRSASDKFSGITWPKYDINTQNYLLIGKRPQRKHHYRGKELAVWLDLIPKIDTKDPGEKANSPIHNLINANNKSTFDDYNRLITQFHKLFPPSPPIPPITPYNVQGDHTFNTEIDGNSKNNGQQSTQQPNHDNDVTEEGKDDASTQAPPVVGPRQDISLVHSSVPLSITVAVGCSLLFLNILIFAGVYYQRERIKKLRRSESSNSEEMRVGRKLDKDGREQKGPETTSLMTSAQHNQLSPVKNVNTHQDVKNNPIYTAITKTSDNSPAPGGYSYTAVPTNTSSPMHRSSKSHHSHTNSIPSSNKTGNSISNATSGRPPDVSPRVDSMKNAYQHDKYNQITAKEQPNSNNAITIV</sequence>
<proteinExistence type="inferred from homology"/>
<evidence type="ECO:0000313" key="6">
    <source>
        <dbReference type="EMBL" id="OWF38774.1"/>
    </source>
</evidence>
<keyword evidence="3" id="KW-0812">Transmembrane</keyword>
<dbReference type="AlphaFoldDB" id="A0A210PQP6"/>
<feature type="domain" description="Carboxylesterase type B" evidence="5">
    <location>
        <begin position="30"/>
        <end position="577"/>
    </location>
</feature>
<dbReference type="OrthoDB" id="3200163at2759"/>
<name>A0A210PQP6_MIZYE</name>
<evidence type="ECO:0000256" key="3">
    <source>
        <dbReference type="SAM" id="Phobius"/>
    </source>
</evidence>
<feature type="region of interest" description="Disordered" evidence="2">
    <location>
        <begin position="729"/>
        <end position="772"/>
    </location>
</feature>
<feature type="compositionally biased region" description="Polar residues" evidence="2">
    <location>
        <begin position="809"/>
        <end position="819"/>
    </location>
</feature>
<feature type="signal peptide" evidence="4">
    <location>
        <begin position="1"/>
        <end position="20"/>
    </location>
</feature>